<sequence length="110" mass="12782">MDRAGRILQDRRRFEMLVVGCSPEAGFESEMPQIRGNINVIYYLFYKCAISYTFVLINFDSQRAEQRITNGGDGINVEIECRSRLAYYSQEILMYVLQEAMPAALFLYTQ</sequence>
<dbReference type="AlphaFoldDB" id="A0A4C2A5E6"/>
<evidence type="ECO:0000313" key="2">
    <source>
        <dbReference type="Proteomes" id="UP000299102"/>
    </source>
</evidence>
<proteinExistence type="predicted"/>
<gene>
    <name evidence="1" type="ORF">EVAR_65843_1</name>
</gene>
<comment type="caution">
    <text evidence="1">The sequence shown here is derived from an EMBL/GenBank/DDBJ whole genome shotgun (WGS) entry which is preliminary data.</text>
</comment>
<evidence type="ECO:0000313" key="1">
    <source>
        <dbReference type="EMBL" id="GBP94483.1"/>
    </source>
</evidence>
<dbReference type="EMBL" id="BGZK01002510">
    <property type="protein sequence ID" value="GBP94483.1"/>
    <property type="molecule type" value="Genomic_DNA"/>
</dbReference>
<dbReference type="Proteomes" id="UP000299102">
    <property type="component" value="Unassembled WGS sequence"/>
</dbReference>
<organism evidence="1 2">
    <name type="scientific">Eumeta variegata</name>
    <name type="common">Bagworm moth</name>
    <name type="synonym">Eumeta japonica</name>
    <dbReference type="NCBI Taxonomy" id="151549"/>
    <lineage>
        <taxon>Eukaryota</taxon>
        <taxon>Metazoa</taxon>
        <taxon>Ecdysozoa</taxon>
        <taxon>Arthropoda</taxon>
        <taxon>Hexapoda</taxon>
        <taxon>Insecta</taxon>
        <taxon>Pterygota</taxon>
        <taxon>Neoptera</taxon>
        <taxon>Endopterygota</taxon>
        <taxon>Lepidoptera</taxon>
        <taxon>Glossata</taxon>
        <taxon>Ditrysia</taxon>
        <taxon>Tineoidea</taxon>
        <taxon>Psychidae</taxon>
        <taxon>Oiketicinae</taxon>
        <taxon>Eumeta</taxon>
    </lineage>
</organism>
<reference evidence="1 2" key="1">
    <citation type="journal article" date="2019" name="Commun. Biol.">
        <title>The bagworm genome reveals a unique fibroin gene that provides high tensile strength.</title>
        <authorList>
            <person name="Kono N."/>
            <person name="Nakamura H."/>
            <person name="Ohtoshi R."/>
            <person name="Tomita M."/>
            <person name="Numata K."/>
            <person name="Arakawa K."/>
        </authorList>
    </citation>
    <scope>NUCLEOTIDE SEQUENCE [LARGE SCALE GENOMIC DNA]</scope>
</reference>
<protein>
    <submittedName>
        <fullName evidence="1">Uncharacterized protein</fullName>
    </submittedName>
</protein>
<keyword evidence="2" id="KW-1185">Reference proteome</keyword>
<name>A0A4C2A5E6_EUMVA</name>
<accession>A0A4C2A5E6</accession>